<dbReference type="EMBL" id="JANPWB010000010">
    <property type="protein sequence ID" value="KAJ1142323.1"/>
    <property type="molecule type" value="Genomic_DNA"/>
</dbReference>
<protein>
    <submittedName>
        <fullName evidence="1">Uncharacterized protein</fullName>
    </submittedName>
</protein>
<comment type="caution">
    <text evidence="1">The sequence shown here is derived from an EMBL/GenBank/DDBJ whole genome shotgun (WGS) entry which is preliminary data.</text>
</comment>
<keyword evidence="2" id="KW-1185">Reference proteome</keyword>
<dbReference type="AlphaFoldDB" id="A0AAV7QV47"/>
<evidence type="ECO:0000313" key="1">
    <source>
        <dbReference type="EMBL" id="KAJ1142323.1"/>
    </source>
</evidence>
<dbReference type="Proteomes" id="UP001066276">
    <property type="component" value="Chromosome 6"/>
</dbReference>
<gene>
    <name evidence="1" type="ORF">NDU88_008649</name>
</gene>
<proteinExistence type="predicted"/>
<reference evidence="1" key="1">
    <citation type="journal article" date="2022" name="bioRxiv">
        <title>Sequencing and chromosome-scale assembly of the giantPleurodeles waltlgenome.</title>
        <authorList>
            <person name="Brown T."/>
            <person name="Elewa A."/>
            <person name="Iarovenko S."/>
            <person name="Subramanian E."/>
            <person name="Araus A.J."/>
            <person name="Petzold A."/>
            <person name="Susuki M."/>
            <person name="Suzuki K.-i.T."/>
            <person name="Hayashi T."/>
            <person name="Toyoda A."/>
            <person name="Oliveira C."/>
            <person name="Osipova E."/>
            <person name="Leigh N.D."/>
            <person name="Simon A."/>
            <person name="Yun M.H."/>
        </authorList>
    </citation>
    <scope>NUCLEOTIDE SEQUENCE</scope>
    <source>
        <strain evidence="1">20211129_DDA</strain>
        <tissue evidence="1">Liver</tissue>
    </source>
</reference>
<evidence type="ECO:0000313" key="2">
    <source>
        <dbReference type="Proteomes" id="UP001066276"/>
    </source>
</evidence>
<accession>A0AAV7QV47</accession>
<name>A0AAV7QV47_PLEWA</name>
<organism evidence="1 2">
    <name type="scientific">Pleurodeles waltl</name>
    <name type="common">Iberian ribbed newt</name>
    <dbReference type="NCBI Taxonomy" id="8319"/>
    <lineage>
        <taxon>Eukaryota</taxon>
        <taxon>Metazoa</taxon>
        <taxon>Chordata</taxon>
        <taxon>Craniata</taxon>
        <taxon>Vertebrata</taxon>
        <taxon>Euteleostomi</taxon>
        <taxon>Amphibia</taxon>
        <taxon>Batrachia</taxon>
        <taxon>Caudata</taxon>
        <taxon>Salamandroidea</taxon>
        <taxon>Salamandridae</taxon>
        <taxon>Pleurodelinae</taxon>
        <taxon>Pleurodeles</taxon>
    </lineage>
</organism>
<sequence>MGRRRISLVKLQMTAEQGGMGAPDFKAYFIAGQLQRMAYWLAGRNLHEIELTQSIIDRGRLHCLICPGFRTPEGLPLLLRVALQYWTLTLRYNTDTIPYASNIPLLELPTNVGILS</sequence>